<reference evidence="2" key="2">
    <citation type="submission" date="2020-12" db="EMBL/GenBank/DDBJ databases">
        <title>New Spironucleus salmonicida genome in near-complete chromosomes.</title>
        <authorList>
            <person name="Xu F."/>
            <person name="Kurt Z."/>
            <person name="Jimenez-Gonzalez A."/>
            <person name="Astvaldsson A."/>
            <person name="Andersson J.O."/>
            <person name="Svard S.G."/>
        </authorList>
    </citation>
    <scope>NUCLEOTIDE SEQUENCE</scope>
    <source>
        <strain evidence="2">ATCC 50377</strain>
    </source>
</reference>
<accession>V6LX14</accession>
<sequence>MDQSSYLHSTLLNTYAPRRTFVSPQRVLDQQQFSANKLRQNIDILRARQDRINSLQKEREKDSKTLQYIRYLEEVEEAKMMKRYYENKEIVVQSKWKKPNQRSLVRFLGTRPVSKGSPQRSISDLSYIE</sequence>
<gene>
    <name evidence="1" type="ORF">SS50377_14934</name>
    <name evidence="2" type="ORF">SS50377_20300</name>
</gene>
<keyword evidence="3" id="KW-1185">Reference proteome</keyword>
<dbReference type="EMBL" id="AUWU02000001">
    <property type="protein sequence ID" value="KAH0576954.1"/>
    <property type="molecule type" value="Genomic_DNA"/>
</dbReference>
<dbReference type="AlphaFoldDB" id="V6LX14"/>
<protein>
    <submittedName>
        <fullName evidence="1">Uncharacterized protein</fullName>
    </submittedName>
</protein>
<proteinExistence type="predicted"/>
<dbReference type="Proteomes" id="UP000018208">
    <property type="component" value="Unassembled WGS sequence"/>
</dbReference>
<name>V6LX14_9EUKA</name>
<evidence type="ECO:0000313" key="2">
    <source>
        <dbReference type="EMBL" id="KAH0576954.1"/>
    </source>
</evidence>
<evidence type="ECO:0000313" key="3">
    <source>
        <dbReference type="Proteomes" id="UP000018208"/>
    </source>
</evidence>
<reference evidence="1 2" key="1">
    <citation type="journal article" date="2014" name="PLoS Genet.">
        <title>The Genome of Spironucleus salmonicida Highlights a Fish Pathogen Adapted to Fluctuating Environments.</title>
        <authorList>
            <person name="Xu F."/>
            <person name="Jerlstrom-Hultqvist J."/>
            <person name="Einarsson E."/>
            <person name="Astvaldsson A."/>
            <person name="Svard S.G."/>
            <person name="Andersson J.O."/>
        </authorList>
    </citation>
    <scope>NUCLEOTIDE SEQUENCE</scope>
    <source>
        <strain evidence="2">ATCC 50377</strain>
    </source>
</reference>
<evidence type="ECO:0000313" key="1">
    <source>
        <dbReference type="EMBL" id="EST45354.1"/>
    </source>
</evidence>
<dbReference type="VEuPathDB" id="GiardiaDB:SS50377_20300"/>
<dbReference type="EMBL" id="KI546100">
    <property type="protein sequence ID" value="EST45354.1"/>
    <property type="molecule type" value="Genomic_DNA"/>
</dbReference>
<organism evidence="1">
    <name type="scientific">Spironucleus salmonicida</name>
    <dbReference type="NCBI Taxonomy" id="348837"/>
    <lineage>
        <taxon>Eukaryota</taxon>
        <taxon>Metamonada</taxon>
        <taxon>Diplomonadida</taxon>
        <taxon>Hexamitidae</taxon>
        <taxon>Hexamitinae</taxon>
        <taxon>Spironucleus</taxon>
    </lineage>
</organism>